<dbReference type="SUPFAM" id="SSF50182">
    <property type="entry name" value="Sm-like ribonucleoproteins"/>
    <property type="match status" value="1"/>
</dbReference>
<dbReference type="EMBL" id="JAWIZZ010000059">
    <property type="protein sequence ID" value="KAK5773967.1"/>
    <property type="molecule type" value="Genomic_DNA"/>
</dbReference>
<keyword evidence="3" id="KW-1185">Reference proteome</keyword>
<dbReference type="PROSITE" id="PS52002">
    <property type="entry name" value="SM"/>
    <property type="match status" value="1"/>
</dbReference>
<reference evidence="3" key="1">
    <citation type="submission" date="2023-07" db="EMBL/GenBank/DDBJ databases">
        <title>A draft genome of Kazachstania heterogenica Y-27499.</title>
        <authorList>
            <person name="Donic C."/>
            <person name="Kralova J.S."/>
            <person name="Fidel L."/>
            <person name="Ben-Dor S."/>
            <person name="Jung S."/>
        </authorList>
    </citation>
    <scope>NUCLEOTIDE SEQUENCE [LARGE SCALE GENOMIC DNA]</scope>
    <source>
        <strain evidence="3">Y27499</strain>
    </source>
</reference>
<evidence type="ECO:0000313" key="3">
    <source>
        <dbReference type="Proteomes" id="UP001306508"/>
    </source>
</evidence>
<protein>
    <recommendedName>
        <fullName evidence="1">Sm domain-containing protein</fullName>
    </recommendedName>
</protein>
<dbReference type="Proteomes" id="UP001306508">
    <property type="component" value="Unassembled WGS sequence"/>
</dbReference>
<organism evidence="2 3">
    <name type="scientific">Arxiozyma heterogenica</name>
    <dbReference type="NCBI Taxonomy" id="278026"/>
    <lineage>
        <taxon>Eukaryota</taxon>
        <taxon>Fungi</taxon>
        <taxon>Dikarya</taxon>
        <taxon>Ascomycota</taxon>
        <taxon>Saccharomycotina</taxon>
        <taxon>Saccharomycetes</taxon>
        <taxon>Saccharomycetales</taxon>
        <taxon>Saccharomycetaceae</taxon>
        <taxon>Arxiozyma</taxon>
    </lineage>
</organism>
<dbReference type="Pfam" id="PF01423">
    <property type="entry name" value="LSM"/>
    <property type="match status" value="1"/>
</dbReference>
<dbReference type="Gene3D" id="2.30.30.100">
    <property type="match status" value="1"/>
</dbReference>
<proteinExistence type="predicted"/>
<name>A0AAN7WLH6_9SACH</name>
<comment type="caution">
    <text evidence="2">The sequence shown here is derived from an EMBL/GenBank/DDBJ whole genome shotgun (WGS) entry which is preliminary data.</text>
</comment>
<dbReference type="InterPro" id="IPR001163">
    <property type="entry name" value="Sm_dom_euk/arc"/>
</dbReference>
<accession>A0AAN7WLH6</accession>
<dbReference type="SMART" id="SM00651">
    <property type="entry name" value="Sm"/>
    <property type="match status" value="1"/>
</dbReference>
<dbReference type="InterPro" id="IPR010920">
    <property type="entry name" value="LSM_dom_sf"/>
</dbReference>
<evidence type="ECO:0000313" key="2">
    <source>
        <dbReference type="EMBL" id="KAK5773967.1"/>
    </source>
</evidence>
<evidence type="ECO:0000259" key="1">
    <source>
        <dbReference type="PROSITE" id="PS52002"/>
    </source>
</evidence>
<dbReference type="GO" id="GO:0003723">
    <property type="term" value="F:RNA binding"/>
    <property type="evidence" value="ECO:0007669"/>
    <property type="project" value="InterPro"/>
</dbReference>
<feature type="domain" description="Sm" evidence="1">
    <location>
        <begin position="1"/>
        <end position="86"/>
    </location>
</feature>
<sequence>MSPLLKEYLHKKVVVVTTDGHSITGVLEGYDKSINILLSNVQSNYNPSKLVNNSSDGGTSDRSNNIISIQVCRGSEIVFCGILSEEGGEEKIEKEAGTDTLKNITQWDILKTTKNIIKDEHLTWRQVWLQRQQKKNSNTTETT</sequence>
<dbReference type="GO" id="GO:0032991">
    <property type="term" value="C:protein-containing complex"/>
    <property type="evidence" value="ECO:0007669"/>
    <property type="project" value="UniProtKB-ARBA"/>
</dbReference>
<gene>
    <name evidence="2" type="ORF">RI543_004722</name>
</gene>
<dbReference type="InterPro" id="IPR047575">
    <property type="entry name" value="Sm"/>
</dbReference>
<dbReference type="AlphaFoldDB" id="A0AAN7WLH6"/>